<proteinExistence type="predicted"/>
<accession>A0ABX0TSX6</accession>
<evidence type="ECO:0000259" key="1">
    <source>
        <dbReference type="Pfam" id="PF14016"/>
    </source>
</evidence>
<gene>
    <name evidence="2" type="ORF">FHS31_002203</name>
</gene>
<dbReference type="Pfam" id="PF14016">
    <property type="entry name" value="DUF4232"/>
    <property type="match status" value="1"/>
</dbReference>
<sequence>MFAWVAAAAFAGSPQDAVCRASQIMLRRDGKDRDFNGMSHSGTLIVLRNRGRACQIEALPHVGFTDARGRALPIMPNAKRGRRPGRAMLPVTIPAGGTVATPLRWVSGNVFDRSRCFSPTRLRLTIGRKTISVRFSGRICGPADRSTGFDQPPLSAEAVD</sequence>
<reference evidence="2 3" key="1">
    <citation type="submission" date="2020-03" db="EMBL/GenBank/DDBJ databases">
        <title>Genomic Encyclopedia of Type Strains, Phase III (KMG-III): the genomes of soil and plant-associated and newly described type strains.</title>
        <authorList>
            <person name="Whitman W."/>
        </authorList>
    </citation>
    <scope>NUCLEOTIDE SEQUENCE [LARGE SCALE GENOMIC DNA]</scope>
    <source>
        <strain evidence="2 3">CECT 8804</strain>
    </source>
</reference>
<protein>
    <recommendedName>
        <fullName evidence="1">DUF4232 domain-containing protein</fullName>
    </recommendedName>
</protein>
<dbReference type="RefSeq" id="WP_167073432.1">
    <property type="nucleotide sequence ID" value="NZ_JAAOZC010000005.1"/>
</dbReference>
<dbReference type="Proteomes" id="UP000727456">
    <property type="component" value="Unassembled WGS sequence"/>
</dbReference>
<dbReference type="EMBL" id="JAAOZC010000005">
    <property type="protein sequence ID" value="NIJ08582.1"/>
    <property type="molecule type" value="Genomic_DNA"/>
</dbReference>
<name>A0ABX0TSX6_9SPHN</name>
<organism evidence="2 3">
    <name type="scientific">Sphingomonas vulcanisoli</name>
    <dbReference type="NCBI Taxonomy" id="1658060"/>
    <lineage>
        <taxon>Bacteria</taxon>
        <taxon>Pseudomonadati</taxon>
        <taxon>Pseudomonadota</taxon>
        <taxon>Alphaproteobacteria</taxon>
        <taxon>Sphingomonadales</taxon>
        <taxon>Sphingomonadaceae</taxon>
        <taxon>Sphingomonas</taxon>
    </lineage>
</organism>
<keyword evidence="3" id="KW-1185">Reference proteome</keyword>
<dbReference type="InterPro" id="IPR025326">
    <property type="entry name" value="DUF4232"/>
</dbReference>
<evidence type="ECO:0000313" key="3">
    <source>
        <dbReference type="Proteomes" id="UP000727456"/>
    </source>
</evidence>
<comment type="caution">
    <text evidence="2">The sequence shown here is derived from an EMBL/GenBank/DDBJ whole genome shotgun (WGS) entry which is preliminary data.</text>
</comment>
<evidence type="ECO:0000313" key="2">
    <source>
        <dbReference type="EMBL" id="NIJ08582.1"/>
    </source>
</evidence>
<feature type="domain" description="DUF4232" evidence="1">
    <location>
        <begin position="19"/>
        <end position="141"/>
    </location>
</feature>